<feature type="signal peptide" evidence="2">
    <location>
        <begin position="1"/>
        <end position="31"/>
    </location>
</feature>
<dbReference type="EMBL" id="JAUTAN010000001">
    <property type="protein sequence ID" value="MDQ1103891.1"/>
    <property type="molecule type" value="Genomic_DNA"/>
</dbReference>
<comment type="caution">
    <text evidence="3">The sequence shown here is derived from an EMBL/GenBank/DDBJ whole genome shotgun (WGS) entry which is preliminary data.</text>
</comment>
<keyword evidence="2" id="KW-0732">Signal</keyword>
<dbReference type="RefSeq" id="WP_307199288.1">
    <property type="nucleotide sequence ID" value="NZ_JAUTAN010000001.1"/>
</dbReference>
<name>A0AAJ1TX40_9ACTN</name>
<dbReference type="PROSITE" id="PS51318">
    <property type="entry name" value="TAT"/>
    <property type="match status" value="1"/>
</dbReference>
<dbReference type="AlphaFoldDB" id="A0AAJ1TX40"/>
<evidence type="ECO:0000256" key="2">
    <source>
        <dbReference type="SAM" id="SignalP"/>
    </source>
</evidence>
<evidence type="ECO:0000313" key="3">
    <source>
        <dbReference type="EMBL" id="MDQ1103891.1"/>
    </source>
</evidence>
<protein>
    <submittedName>
        <fullName evidence="3">Uncharacterized protein</fullName>
    </submittedName>
</protein>
<dbReference type="InterPro" id="IPR006311">
    <property type="entry name" value="TAT_signal"/>
</dbReference>
<sequence>MYSTPRRRTVIRAAAWTAPAVAAVTAAPAFAASNPSESVRYTLNVRRLGNGRAAFTVTNTSLTDTLIVEVRMPLSTTEATRNSGGYQPPVWTYSPAGTDWVFSATVLPQTTTDAILDVAWSLISGAGTYIVTTTAGGQARQTPIPWATGSAQRSARPSASPRQAATTPTPITLD</sequence>
<dbReference type="Proteomes" id="UP001239215">
    <property type="component" value="Unassembled WGS sequence"/>
</dbReference>
<evidence type="ECO:0000256" key="1">
    <source>
        <dbReference type="SAM" id="MobiDB-lite"/>
    </source>
</evidence>
<organism evidence="3 4">
    <name type="scientific">Nocardioides zeae</name>
    <dbReference type="NCBI Taxonomy" id="1457234"/>
    <lineage>
        <taxon>Bacteria</taxon>
        <taxon>Bacillati</taxon>
        <taxon>Actinomycetota</taxon>
        <taxon>Actinomycetes</taxon>
        <taxon>Propionibacteriales</taxon>
        <taxon>Nocardioidaceae</taxon>
        <taxon>Nocardioides</taxon>
    </lineage>
</organism>
<evidence type="ECO:0000313" key="4">
    <source>
        <dbReference type="Proteomes" id="UP001239215"/>
    </source>
</evidence>
<gene>
    <name evidence="3" type="ORF">QE405_001175</name>
</gene>
<feature type="compositionally biased region" description="Low complexity" evidence="1">
    <location>
        <begin position="150"/>
        <end position="165"/>
    </location>
</feature>
<proteinExistence type="predicted"/>
<feature type="chain" id="PRO_5042596544" evidence="2">
    <location>
        <begin position="32"/>
        <end position="174"/>
    </location>
</feature>
<accession>A0AAJ1TX40</accession>
<feature type="region of interest" description="Disordered" evidence="1">
    <location>
        <begin position="140"/>
        <end position="174"/>
    </location>
</feature>
<reference evidence="3" key="1">
    <citation type="submission" date="2023-07" db="EMBL/GenBank/DDBJ databases">
        <title>Functional and genomic diversity of the sorghum phyllosphere microbiome.</title>
        <authorList>
            <person name="Shade A."/>
        </authorList>
    </citation>
    <scope>NUCLEOTIDE SEQUENCE</scope>
    <source>
        <strain evidence="3">SORGH_AS_1067</strain>
    </source>
</reference>